<dbReference type="GO" id="GO:0006355">
    <property type="term" value="P:regulation of DNA-templated transcription"/>
    <property type="evidence" value="ECO:0007669"/>
    <property type="project" value="InterPro"/>
</dbReference>
<protein>
    <submittedName>
        <fullName evidence="3">Transcription antiterminator</fullName>
    </submittedName>
</protein>
<dbReference type="SUPFAM" id="SSF50151">
    <property type="entry name" value="SacY-like RNA-binding domain"/>
    <property type="match status" value="1"/>
</dbReference>
<dbReference type="Gene3D" id="2.30.24.10">
    <property type="entry name" value="CAT RNA-binding domain"/>
    <property type="match status" value="1"/>
</dbReference>
<dbReference type="GO" id="GO:0003723">
    <property type="term" value="F:RNA binding"/>
    <property type="evidence" value="ECO:0007669"/>
    <property type="project" value="InterPro"/>
</dbReference>
<dbReference type="PROSITE" id="PS51372">
    <property type="entry name" value="PRD_2"/>
    <property type="match status" value="2"/>
</dbReference>
<dbReference type="InterPro" id="IPR004341">
    <property type="entry name" value="CAT_RNA-bd_dom"/>
</dbReference>
<organism evidence="3 4">
    <name type="scientific">Limosilactobacillus gastricus DSM 16045</name>
    <dbReference type="NCBI Taxonomy" id="1423749"/>
    <lineage>
        <taxon>Bacteria</taxon>
        <taxon>Bacillati</taxon>
        <taxon>Bacillota</taxon>
        <taxon>Bacilli</taxon>
        <taxon>Lactobacillales</taxon>
        <taxon>Lactobacillaceae</taxon>
        <taxon>Limosilactobacillus</taxon>
    </lineage>
</organism>
<comment type="caution">
    <text evidence="3">The sequence shown here is derived from an EMBL/GenBank/DDBJ whole genome shotgun (WGS) entry which is preliminary data.</text>
</comment>
<proteinExistence type="predicted"/>
<dbReference type="SUPFAM" id="SSF63520">
    <property type="entry name" value="PTS-regulatory domain, PRD"/>
    <property type="match status" value="2"/>
</dbReference>
<feature type="domain" description="PRD" evidence="2">
    <location>
        <begin position="63"/>
        <end position="169"/>
    </location>
</feature>
<sequence>MKFVKNFNNNAALVEDDQQTEWIVIGKGVGFGKHRGDEIDLAKIERRFKAADQEETVLNTATQLSPEIVEVVNRVEKLVKDQLSRSFTDYQYLSLADHIDFAIKRTQDGINLDSATVSWETNRLFPKEYAVAKEALMLINGMTGAGLDEGEAVMLTQHFVNLESNGTTIQDTMKISRLIKGIIDIVQYQYQIQLDPDSFNFTRFIGHLRAFMIRQLTNSKVNGQALDQSLMMVIQEKYPDAVACVDRIAIFLKNQMGWDLSPDERVFLILHVWRVTNYQEEQ</sequence>
<evidence type="ECO:0000313" key="4">
    <source>
        <dbReference type="Proteomes" id="UP000051739"/>
    </source>
</evidence>
<dbReference type="Proteomes" id="UP000051739">
    <property type="component" value="Unassembled WGS sequence"/>
</dbReference>
<name>A0A0R1VJQ6_9LACO</name>
<dbReference type="Gene3D" id="1.10.1790.10">
    <property type="entry name" value="PRD domain"/>
    <property type="match status" value="2"/>
</dbReference>
<accession>A0A0R1VJQ6</accession>
<evidence type="ECO:0000259" key="2">
    <source>
        <dbReference type="PROSITE" id="PS51372"/>
    </source>
</evidence>
<evidence type="ECO:0000256" key="1">
    <source>
        <dbReference type="ARBA" id="ARBA00022737"/>
    </source>
</evidence>
<dbReference type="PANTHER" id="PTHR30185:SF15">
    <property type="entry name" value="CRYPTIC BETA-GLUCOSIDE BGL OPERON ANTITERMINATOR"/>
    <property type="match status" value="1"/>
</dbReference>
<dbReference type="EMBL" id="AZFN01000003">
    <property type="protein sequence ID" value="KRM03305.1"/>
    <property type="molecule type" value="Genomic_DNA"/>
</dbReference>
<dbReference type="AlphaFoldDB" id="A0A0R1VJQ6"/>
<dbReference type="InterPro" id="IPR036650">
    <property type="entry name" value="CAT_RNA-bd_dom_sf"/>
</dbReference>
<dbReference type="RefSeq" id="WP_056936702.1">
    <property type="nucleotide sequence ID" value="NZ_AZFN01000003.1"/>
</dbReference>
<dbReference type="PATRIC" id="fig|1423749.3.peg.1109"/>
<dbReference type="InterPro" id="IPR050661">
    <property type="entry name" value="BglG_antiterminators"/>
</dbReference>
<dbReference type="InterPro" id="IPR011608">
    <property type="entry name" value="PRD"/>
</dbReference>
<dbReference type="Pfam" id="PF03123">
    <property type="entry name" value="CAT_RBD"/>
    <property type="match status" value="1"/>
</dbReference>
<dbReference type="PANTHER" id="PTHR30185">
    <property type="entry name" value="CRYPTIC BETA-GLUCOSIDE BGL OPERON ANTITERMINATOR"/>
    <property type="match status" value="1"/>
</dbReference>
<keyword evidence="4" id="KW-1185">Reference proteome</keyword>
<gene>
    <name evidence="3" type="ORF">FC60_GL001086</name>
</gene>
<evidence type="ECO:0000313" key="3">
    <source>
        <dbReference type="EMBL" id="KRM03305.1"/>
    </source>
</evidence>
<keyword evidence="1" id="KW-0677">Repeat</keyword>
<feature type="domain" description="PRD" evidence="2">
    <location>
        <begin position="170"/>
        <end position="282"/>
    </location>
</feature>
<dbReference type="Pfam" id="PF00874">
    <property type="entry name" value="PRD"/>
    <property type="match status" value="2"/>
</dbReference>
<reference evidence="3 4" key="1">
    <citation type="journal article" date="2015" name="Genome Announc.">
        <title>Expanding the biotechnology potential of lactobacilli through comparative genomics of 213 strains and associated genera.</title>
        <authorList>
            <person name="Sun Z."/>
            <person name="Harris H.M."/>
            <person name="McCann A."/>
            <person name="Guo C."/>
            <person name="Argimon S."/>
            <person name="Zhang W."/>
            <person name="Yang X."/>
            <person name="Jeffery I.B."/>
            <person name="Cooney J.C."/>
            <person name="Kagawa T.F."/>
            <person name="Liu W."/>
            <person name="Song Y."/>
            <person name="Salvetti E."/>
            <person name="Wrobel A."/>
            <person name="Rasinkangas P."/>
            <person name="Parkhill J."/>
            <person name="Rea M.C."/>
            <person name="O'Sullivan O."/>
            <person name="Ritari J."/>
            <person name="Douillard F.P."/>
            <person name="Paul Ross R."/>
            <person name="Yang R."/>
            <person name="Briner A.E."/>
            <person name="Felis G.E."/>
            <person name="de Vos W.M."/>
            <person name="Barrangou R."/>
            <person name="Klaenhammer T.R."/>
            <person name="Caufield P.W."/>
            <person name="Cui Y."/>
            <person name="Zhang H."/>
            <person name="O'Toole P.W."/>
        </authorList>
    </citation>
    <scope>NUCLEOTIDE SEQUENCE [LARGE SCALE GENOMIC DNA]</scope>
    <source>
        <strain evidence="3 4">DSM 16045</strain>
    </source>
</reference>
<dbReference type="InterPro" id="IPR036634">
    <property type="entry name" value="PRD_sf"/>
</dbReference>
<dbReference type="SMART" id="SM01061">
    <property type="entry name" value="CAT_RBD"/>
    <property type="match status" value="1"/>
</dbReference>